<sequence length="78" mass="8987">PPSNIAPKQGLIAPNCLEVVYVWPYIVHSRHITKAHVLIVSKPTGRKRRNRSSILGIVFYHYSHTHCLFSFFGFLRNV</sequence>
<organism evidence="2 3">
    <name type="scientific">Porites evermanni</name>
    <dbReference type="NCBI Taxonomy" id="104178"/>
    <lineage>
        <taxon>Eukaryota</taxon>
        <taxon>Metazoa</taxon>
        <taxon>Cnidaria</taxon>
        <taxon>Anthozoa</taxon>
        <taxon>Hexacorallia</taxon>
        <taxon>Scleractinia</taxon>
        <taxon>Fungiina</taxon>
        <taxon>Poritidae</taxon>
        <taxon>Porites</taxon>
    </lineage>
</organism>
<feature type="non-terminal residue" evidence="2">
    <location>
        <position position="1"/>
    </location>
</feature>
<evidence type="ECO:0000313" key="2">
    <source>
        <dbReference type="EMBL" id="CAH3026227.1"/>
    </source>
</evidence>
<proteinExistence type="predicted"/>
<keyword evidence="1" id="KW-1133">Transmembrane helix</keyword>
<keyword evidence="1" id="KW-0472">Membrane</keyword>
<comment type="caution">
    <text evidence="2">The sequence shown here is derived from an EMBL/GenBank/DDBJ whole genome shotgun (WGS) entry which is preliminary data.</text>
</comment>
<dbReference type="Proteomes" id="UP001159427">
    <property type="component" value="Unassembled WGS sequence"/>
</dbReference>
<keyword evidence="1" id="KW-0812">Transmembrane</keyword>
<protein>
    <submittedName>
        <fullName evidence="2">Uncharacterized protein</fullName>
    </submittedName>
</protein>
<feature type="transmembrane region" description="Helical" evidence="1">
    <location>
        <begin position="54"/>
        <end position="75"/>
    </location>
</feature>
<evidence type="ECO:0000256" key="1">
    <source>
        <dbReference type="SAM" id="Phobius"/>
    </source>
</evidence>
<accession>A0ABN8MCW3</accession>
<keyword evidence="3" id="KW-1185">Reference proteome</keyword>
<evidence type="ECO:0000313" key="3">
    <source>
        <dbReference type="Proteomes" id="UP001159427"/>
    </source>
</evidence>
<dbReference type="EMBL" id="CALNXI010000394">
    <property type="protein sequence ID" value="CAH3026227.1"/>
    <property type="molecule type" value="Genomic_DNA"/>
</dbReference>
<gene>
    <name evidence="2" type="ORF">PEVE_00028421</name>
</gene>
<name>A0ABN8MCW3_9CNID</name>
<reference evidence="2 3" key="1">
    <citation type="submission" date="2022-05" db="EMBL/GenBank/DDBJ databases">
        <authorList>
            <consortium name="Genoscope - CEA"/>
            <person name="William W."/>
        </authorList>
    </citation>
    <scope>NUCLEOTIDE SEQUENCE [LARGE SCALE GENOMIC DNA]</scope>
</reference>